<evidence type="ECO:0000256" key="2">
    <source>
        <dbReference type="ARBA" id="ARBA00004584"/>
    </source>
</evidence>
<accession>A0A6A5TI03</accession>
<protein>
    <recommendedName>
        <fullName evidence="9">Cenp-O kinetochore centromere component</fullName>
    </recommendedName>
</protein>
<evidence type="ECO:0000313" key="8">
    <source>
        <dbReference type="Proteomes" id="UP000800035"/>
    </source>
</evidence>
<dbReference type="InterPro" id="IPR018464">
    <property type="entry name" value="CENP-O"/>
</dbReference>
<dbReference type="Proteomes" id="UP000800035">
    <property type="component" value="Unassembled WGS sequence"/>
</dbReference>
<keyword evidence="6" id="KW-0137">Centromere</keyword>
<evidence type="ECO:0000256" key="5">
    <source>
        <dbReference type="ARBA" id="ARBA00023242"/>
    </source>
</evidence>
<organism evidence="7 8">
    <name type="scientific">Byssothecium circinans</name>
    <dbReference type="NCBI Taxonomy" id="147558"/>
    <lineage>
        <taxon>Eukaryota</taxon>
        <taxon>Fungi</taxon>
        <taxon>Dikarya</taxon>
        <taxon>Ascomycota</taxon>
        <taxon>Pezizomycotina</taxon>
        <taxon>Dothideomycetes</taxon>
        <taxon>Pleosporomycetidae</taxon>
        <taxon>Pleosporales</taxon>
        <taxon>Massarineae</taxon>
        <taxon>Massarinaceae</taxon>
        <taxon>Byssothecium</taxon>
    </lineage>
</organism>
<comment type="similarity">
    <text evidence="3">Belongs to the CENP-O/MCM21 family.</text>
</comment>
<dbReference type="PANTHER" id="PTHR14582:SF1">
    <property type="entry name" value="CENTROMERE PROTEIN O"/>
    <property type="match status" value="1"/>
</dbReference>
<dbReference type="EMBL" id="ML977054">
    <property type="protein sequence ID" value="KAF1948557.1"/>
    <property type="molecule type" value="Genomic_DNA"/>
</dbReference>
<comment type="subcellular location">
    <subcellularLocation>
        <location evidence="2">Chromosome</location>
        <location evidence="2">Centromere</location>
    </subcellularLocation>
    <subcellularLocation>
        <location evidence="1">Nucleus</location>
    </subcellularLocation>
</comment>
<evidence type="ECO:0008006" key="9">
    <source>
        <dbReference type="Google" id="ProtNLM"/>
    </source>
</evidence>
<name>A0A6A5TI03_9PLEO</name>
<dbReference type="GO" id="GO:0005634">
    <property type="term" value="C:nucleus"/>
    <property type="evidence" value="ECO:0007669"/>
    <property type="project" value="UniProtKB-SubCell"/>
</dbReference>
<dbReference type="Pfam" id="PF09496">
    <property type="entry name" value="CENP-O"/>
    <property type="match status" value="1"/>
</dbReference>
<evidence type="ECO:0000256" key="4">
    <source>
        <dbReference type="ARBA" id="ARBA00022454"/>
    </source>
</evidence>
<keyword evidence="8" id="KW-1185">Reference proteome</keyword>
<reference evidence="7" key="1">
    <citation type="journal article" date="2020" name="Stud. Mycol.">
        <title>101 Dothideomycetes genomes: a test case for predicting lifestyles and emergence of pathogens.</title>
        <authorList>
            <person name="Haridas S."/>
            <person name="Albert R."/>
            <person name="Binder M."/>
            <person name="Bloem J."/>
            <person name="Labutti K."/>
            <person name="Salamov A."/>
            <person name="Andreopoulos B."/>
            <person name="Baker S."/>
            <person name="Barry K."/>
            <person name="Bills G."/>
            <person name="Bluhm B."/>
            <person name="Cannon C."/>
            <person name="Castanera R."/>
            <person name="Culley D."/>
            <person name="Daum C."/>
            <person name="Ezra D."/>
            <person name="Gonzalez J."/>
            <person name="Henrissat B."/>
            <person name="Kuo A."/>
            <person name="Liang C."/>
            <person name="Lipzen A."/>
            <person name="Lutzoni F."/>
            <person name="Magnuson J."/>
            <person name="Mondo S."/>
            <person name="Nolan M."/>
            <person name="Ohm R."/>
            <person name="Pangilinan J."/>
            <person name="Park H.-J."/>
            <person name="Ramirez L."/>
            <person name="Alfaro M."/>
            <person name="Sun H."/>
            <person name="Tritt A."/>
            <person name="Yoshinaga Y."/>
            <person name="Zwiers L.-H."/>
            <person name="Turgeon B."/>
            <person name="Goodwin S."/>
            <person name="Spatafora J."/>
            <person name="Crous P."/>
            <person name="Grigoriev I."/>
        </authorList>
    </citation>
    <scope>NUCLEOTIDE SEQUENCE</scope>
    <source>
        <strain evidence="7">CBS 675.92</strain>
    </source>
</reference>
<dbReference type="PANTHER" id="PTHR14582">
    <property type="entry name" value="INNER KINETOCHORE SUBUNIT MAL2"/>
    <property type="match status" value="1"/>
</dbReference>
<gene>
    <name evidence="7" type="ORF">CC80DRAFT_599572</name>
</gene>
<keyword evidence="5" id="KW-0539">Nucleus</keyword>
<evidence type="ECO:0000313" key="7">
    <source>
        <dbReference type="EMBL" id="KAF1948557.1"/>
    </source>
</evidence>
<sequence>MSTIEALDSSISELHTRIEALKSHRANLFSILLSQPHLPARLEQRPVVHERNRRNATKLAEKQSKRNLENVYRACAGVTAFKVKDPDPYAVDDGNVLGVRIEVSLGGRFVETYSVLFNRPDARHKNVLKIHKHTIPPCIPLQALANKWLPMTRKDAEIATEQNLVKFGRSLRKELVSWHMRLEATAKLRSEAGLQDKVAQQEEKSQQPAMGKVFNAFMSDDESEDDDDELQRRRNGPAKIMELEADAAGREITVTWTNGRVGVMKIAKDGEVERAVVKNEDGTRDATLARKAVGRIEGLVQRLAV</sequence>
<keyword evidence="4" id="KW-0158">Chromosome</keyword>
<evidence type="ECO:0000256" key="6">
    <source>
        <dbReference type="ARBA" id="ARBA00023328"/>
    </source>
</evidence>
<evidence type="ECO:0000256" key="1">
    <source>
        <dbReference type="ARBA" id="ARBA00004123"/>
    </source>
</evidence>
<dbReference type="AlphaFoldDB" id="A0A6A5TI03"/>
<proteinExistence type="inferred from homology"/>
<evidence type="ECO:0000256" key="3">
    <source>
        <dbReference type="ARBA" id="ARBA00007321"/>
    </source>
</evidence>
<dbReference type="OrthoDB" id="10050372at2759"/>
<dbReference type="GO" id="GO:0031511">
    <property type="term" value="C:Mis6-Sim4 complex"/>
    <property type="evidence" value="ECO:0007669"/>
    <property type="project" value="TreeGrafter"/>
</dbReference>